<evidence type="ECO:0000313" key="3">
    <source>
        <dbReference type="Proteomes" id="UP001159363"/>
    </source>
</evidence>
<dbReference type="PANTHER" id="PTHR11008">
    <property type="entry name" value="PROTEIN TAKEOUT-LIKE PROTEIN"/>
    <property type="match status" value="1"/>
</dbReference>
<dbReference type="Proteomes" id="UP001159363">
    <property type="component" value="Chromosome 11"/>
</dbReference>
<keyword evidence="3" id="KW-1185">Reference proteome</keyword>
<accession>A0ABQ9GF67</accession>
<dbReference type="Gene3D" id="3.15.10.30">
    <property type="entry name" value="Haemolymph juvenile hormone binding protein"/>
    <property type="match status" value="1"/>
</dbReference>
<name>A0ABQ9GF67_9NEOP</name>
<organism evidence="2 3">
    <name type="scientific">Dryococelus australis</name>
    <dbReference type="NCBI Taxonomy" id="614101"/>
    <lineage>
        <taxon>Eukaryota</taxon>
        <taxon>Metazoa</taxon>
        <taxon>Ecdysozoa</taxon>
        <taxon>Arthropoda</taxon>
        <taxon>Hexapoda</taxon>
        <taxon>Insecta</taxon>
        <taxon>Pterygota</taxon>
        <taxon>Neoptera</taxon>
        <taxon>Polyneoptera</taxon>
        <taxon>Phasmatodea</taxon>
        <taxon>Verophasmatodea</taxon>
        <taxon>Anareolatae</taxon>
        <taxon>Phasmatidae</taxon>
        <taxon>Eurycanthinae</taxon>
        <taxon>Dryococelus</taxon>
    </lineage>
</organism>
<dbReference type="PANTHER" id="PTHR11008:SF32">
    <property type="entry name" value="CIRCADIAN CLOCK-CONTROLLED PROTEIN DAYWAKE-RELATED"/>
    <property type="match status" value="1"/>
</dbReference>
<comment type="caution">
    <text evidence="2">The sequence shown here is derived from an EMBL/GenBank/DDBJ whole genome shotgun (WGS) entry which is preliminary data.</text>
</comment>
<dbReference type="InterPro" id="IPR038606">
    <property type="entry name" value="To_sf"/>
</dbReference>
<dbReference type="EMBL" id="JARBHB010000012">
    <property type="protein sequence ID" value="KAJ8871027.1"/>
    <property type="molecule type" value="Genomic_DNA"/>
</dbReference>
<evidence type="ECO:0000313" key="2">
    <source>
        <dbReference type="EMBL" id="KAJ8871027.1"/>
    </source>
</evidence>
<proteinExistence type="predicted"/>
<gene>
    <name evidence="2" type="ORF">PR048_027330</name>
</gene>
<sequence>MQGRGKLEIPERKPTDGGIVRHDSHWGGYPHRAIETSLPWWEPPTSRPVHTRTRTLNGCVLREAKNIIKFIVNASYLPSGPFGMLLQVTGKYHMPTLEPFFIQELKVDQDSGAEAIGFSFVATDFTLAGLSGIDIRAAWALTFHQGEPGSIPGGPTPGPPQVGILPDEEQRVDIFGWLLRGMSPVSGKVDLKEKHVAYELQFPRVEAILDYEADGKLLRLPIKGRGSANVTVVDAKALYSYNYTLEKRDDGDYVVIADSKLTVDAKALYSYNYTLEKRDDGDYVVITDSKLTVDAKALYSYNYTLEKRDDGD</sequence>
<reference evidence="2 3" key="1">
    <citation type="submission" date="2023-02" db="EMBL/GenBank/DDBJ databases">
        <title>LHISI_Scaffold_Assembly.</title>
        <authorList>
            <person name="Stuart O.P."/>
            <person name="Cleave R."/>
            <person name="Magrath M.J.L."/>
            <person name="Mikheyev A.S."/>
        </authorList>
    </citation>
    <scope>NUCLEOTIDE SEQUENCE [LARGE SCALE GENOMIC DNA]</scope>
    <source>
        <strain evidence="2">Daus_M_001</strain>
        <tissue evidence="2">Leg muscle</tissue>
    </source>
</reference>
<dbReference type="Pfam" id="PF06585">
    <property type="entry name" value="JHBP"/>
    <property type="match status" value="1"/>
</dbReference>
<evidence type="ECO:0000256" key="1">
    <source>
        <dbReference type="SAM" id="MobiDB-lite"/>
    </source>
</evidence>
<feature type="region of interest" description="Disordered" evidence="1">
    <location>
        <begin position="1"/>
        <end position="24"/>
    </location>
</feature>
<protein>
    <submittedName>
        <fullName evidence="2">Uncharacterized protein</fullName>
    </submittedName>
</protein>
<dbReference type="InterPro" id="IPR010562">
    <property type="entry name" value="Haemolymph_juvenile_hormone-bd"/>
</dbReference>